<keyword evidence="2" id="KW-1185">Reference proteome</keyword>
<dbReference type="InterPro" id="IPR015943">
    <property type="entry name" value="WD40/YVTN_repeat-like_dom_sf"/>
</dbReference>
<organism evidence="1 2">
    <name type="scientific">Vineibacter terrae</name>
    <dbReference type="NCBI Taxonomy" id="2586908"/>
    <lineage>
        <taxon>Bacteria</taxon>
        <taxon>Pseudomonadati</taxon>
        <taxon>Pseudomonadota</taxon>
        <taxon>Alphaproteobacteria</taxon>
        <taxon>Hyphomicrobiales</taxon>
        <taxon>Vineibacter</taxon>
    </lineage>
</organism>
<accession>A0A5C8PVY4</accession>
<dbReference type="PANTHER" id="PTHR47197:SF3">
    <property type="entry name" value="DIHYDRO-HEME D1 DEHYDROGENASE"/>
    <property type="match status" value="1"/>
</dbReference>
<proteinExistence type="predicted"/>
<gene>
    <name evidence="1" type="ORF">FHP25_01165</name>
</gene>
<dbReference type="InterPro" id="IPR051200">
    <property type="entry name" value="Host-pathogen_enzymatic-act"/>
</dbReference>
<dbReference type="EMBL" id="VDUZ01000001">
    <property type="protein sequence ID" value="TXL82336.1"/>
    <property type="molecule type" value="Genomic_DNA"/>
</dbReference>
<dbReference type="Proteomes" id="UP000321638">
    <property type="component" value="Unassembled WGS sequence"/>
</dbReference>
<dbReference type="OrthoDB" id="916694at2"/>
<name>A0A5C8PVY4_9HYPH</name>
<comment type="caution">
    <text evidence="1">The sequence shown here is derived from an EMBL/GenBank/DDBJ whole genome shotgun (WGS) entry which is preliminary data.</text>
</comment>
<evidence type="ECO:0000313" key="1">
    <source>
        <dbReference type="EMBL" id="TXL82336.1"/>
    </source>
</evidence>
<dbReference type="Gene3D" id="2.130.10.10">
    <property type="entry name" value="YVTN repeat-like/Quinoprotein amine dehydrogenase"/>
    <property type="match status" value="2"/>
</dbReference>
<dbReference type="SUPFAM" id="SSF50974">
    <property type="entry name" value="Nitrous oxide reductase, N-terminal domain"/>
    <property type="match status" value="1"/>
</dbReference>
<dbReference type="InterPro" id="IPR019405">
    <property type="entry name" value="Lactonase_7-beta_prop"/>
</dbReference>
<dbReference type="InterPro" id="IPR011045">
    <property type="entry name" value="N2O_reductase_N"/>
</dbReference>
<dbReference type="AlphaFoldDB" id="A0A5C8PVY4"/>
<sequence>MGFLRSYVTRGRCRRAVLLFVGANASTGSGRPCKRLGLFFRGPAGREIARRFRARRGQPLWSGARTQVYARSRRGHDLRSRPWEEAMSKSAGAVAFVVSLACLSVQASAQIAVSSNDRKMVLDNGVPKVVAGPKPDTATVIDLGVTPPKVLAEIDVPGSVVGPPLSVAVARDGSVAYVASAMKIDAKDPTKQEADDKIAIIDLKASPPKVVGQIQAGKAPSGMSITPDGKLLLVANRNEGSVSMYALNGQEARELTKLTIGKDTSSPSHVAVTPDGKTALVSMYGDNTVKVLKIDGEKLEDTKREISVGTRPYPVVVHPGGKMALVANVGRGTGDVDTLTVIDLSKNPARAVGWVDLGYETPEGMMLSPDGKWCGVVLHNGTGRPKDSPFFHTTGRLVVYRVDGMRLTKAAEAPIGRWSQGIAFSRDGRTIVVQNMVEENAMVFRWDGAKLVDTGKPIKLGGGGAAIRTAGGL</sequence>
<protein>
    <submittedName>
        <fullName evidence="1">YncE family protein</fullName>
    </submittedName>
</protein>
<evidence type="ECO:0000313" key="2">
    <source>
        <dbReference type="Proteomes" id="UP000321638"/>
    </source>
</evidence>
<reference evidence="1 2" key="1">
    <citation type="submission" date="2019-06" db="EMBL/GenBank/DDBJ databases">
        <title>New taxonomy in bacterial strain CC-CFT640, isolated from vineyard.</title>
        <authorList>
            <person name="Lin S.-Y."/>
            <person name="Tsai C.-F."/>
            <person name="Young C.-C."/>
        </authorList>
    </citation>
    <scope>NUCLEOTIDE SEQUENCE [LARGE SCALE GENOMIC DNA]</scope>
    <source>
        <strain evidence="1 2">CC-CFT640</strain>
    </source>
</reference>
<dbReference type="PANTHER" id="PTHR47197">
    <property type="entry name" value="PROTEIN NIRF"/>
    <property type="match status" value="1"/>
</dbReference>
<dbReference type="Pfam" id="PF10282">
    <property type="entry name" value="Lactonase"/>
    <property type="match status" value="1"/>
</dbReference>